<accession>C3ZUQ3</accession>
<dbReference type="EMBL" id="GG666684">
    <property type="protein sequence ID" value="EEN43765.1"/>
    <property type="molecule type" value="Genomic_DNA"/>
</dbReference>
<dbReference type="InParanoid" id="C3ZUQ3"/>
<dbReference type="AlphaFoldDB" id="C3ZUQ3"/>
<gene>
    <name evidence="1" type="ORF">BRAFLDRAFT_94658</name>
</gene>
<evidence type="ECO:0000313" key="1">
    <source>
        <dbReference type="EMBL" id="EEN43765.1"/>
    </source>
</evidence>
<sequence>MDAAFAKDIPQHFLFQYHENPELEAYLHHYREATALGRGVAQEAQDILMQYPRTAIYTALGQGSHKADQYTSKASLTIPFPCVEFDKVQSCTLLLPLPDTEKHWRN</sequence>
<proteinExistence type="predicted"/>
<reference evidence="1" key="1">
    <citation type="journal article" date="2008" name="Nature">
        <title>The amphioxus genome and the evolution of the chordate karyotype.</title>
        <authorList>
            <consortium name="US DOE Joint Genome Institute (JGI-PGF)"/>
            <person name="Putnam N.H."/>
            <person name="Butts T."/>
            <person name="Ferrier D.E.K."/>
            <person name="Furlong R.F."/>
            <person name="Hellsten U."/>
            <person name="Kawashima T."/>
            <person name="Robinson-Rechavi M."/>
            <person name="Shoguchi E."/>
            <person name="Terry A."/>
            <person name="Yu J.-K."/>
            <person name="Benito-Gutierrez E.L."/>
            <person name="Dubchak I."/>
            <person name="Garcia-Fernandez J."/>
            <person name="Gibson-Brown J.J."/>
            <person name="Grigoriev I.V."/>
            <person name="Horton A.C."/>
            <person name="de Jong P.J."/>
            <person name="Jurka J."/>
            <person name="Kapitonov V.V."/>
            <person name="Kohara Y."/>
            <person name="Kuroki Y."/>
            <person name="Lindquist E."/>
            <person name="Lucas S."/>
            <person name="Osoegawa K."/>
            <person name="Pennacchio L.A."/>
            <person name="Salamov A.A."/>
            <person name="Satou Y."/>
            <person name="Sauka-Spengler T."/>
            <person name="Schmutz J."/>
            <person name="Shin-I T."/>
            <person name="Toyoda A."/>
            <person name="Bronner-Fraser M."/>
            <person name="Fujiyama A."/>
            <person name="Holland L.Z."/>
            <person name="Holland P.W.H."/>
            <person name="Satoh N."/>
            <person name="Rokhsar D.S."/>
        </authorList>
    </citation>
    <scope>NUCLEOTIDE SEQUENCE [LARGE SCALE GENOMIC DNA]</scope>
    <source>
        <strain evidence="1">S238N-H82</strain>
        <tissue evidence="1">Testes</tissue>
    </source>
</reference>
<protein>
    <submittedName>
        <fullName evidence="1">Uncharacterized protein</fullName>
    </submittedName>
</protein>
<name>C3ZUQ3_BRAFL</name>
<organism>
    <name type="scientific">Branchiostoma floridae</name>
    <name type="common">Florida lancelet</name>
    <name type="synonym">Amphioxus</name>
    <dbReference type="NCBI Taxonomy" id="7739"/>
    <lineage>
        <taxon>Eukaryota</taxon>
        <taxon>Metazoa</taxon>
        <taxon>Chordata</taxon>
        <taxon>Cephalochordata</taxon>
        <taxon>Leptocardii</taxon>
        <taxon>Amphioxiformes</taxon>
        <taxon>Branchiostomatidae</taxon>
        <taxon>Branchiostoma</taxon>
    </lineage>
</organism>